<organism evidence="4 5">
    <name type="scientific">Companilactobacillus huachuanensis</name>
    <dbReference type="NCBI Taxonomy" id="2559914"/>
    <lineage>
        <taxon>Bacteria</taxon>
        <taxon>Bacillati</taxon>
        <taxon>Bacillota</taxon>
        <taxon>Bacilli</taxon>
        <taxon>Lactobacillales</taxon>
        <taxon>Lactobacillaceae</taxon>
        <taxon>Companilactobacillus</taxon>
    </lineage>
</organism>
<proteinExistence type="inferred from homology"/>
<comment type="caution">
    <text evidence="4">The sequence shown here is derived from an EMBL/GenBank/DDBJ whole genome shotgun (WGS) entry which is preliminary data.</text>
</comment>
<dbReference type="Proteomes" id="UP001596288">
    <property type="component" value="Unassembled WGS sequence"/>
</dbReference>
<dbReference type="InterPro" id="IPR045595">
    <property type="entry name" value="SufBD_N"/>
</dbReference>
<dbReference type="EMBL" id="JBHSSF010000028">
    <property type="protein sequence ID" value="MFC6177330.1"/>
    <property type="molecule type" value="Genomic_DNA"/>
</dbReference>
<feature type="domain" description="SUF system FeS cluster assembly SufBD core" evidence="2">
    <location>
        <begin position="132"/>
        <end position="360"/>
    </location>
</feature>
<protein>
    <submittedName>
        <fullName evidence="4">Fe-S cluster assembly protein SufD</fullName>
    </submittedName>
</protein>
<evidence type="ECO:0000256" key="1">
    <source>
        <dbReference type="ARBA" id="ARBA00043967"/>
    </source>
</evidence>
<dbReference type="Pfam" id="PF19295">
    <property type="entry name" value="SufBD_N"/>
    <property type="match status" value="1"/>
</dbReference>
<dbReference type="SUPFAM" id="SSF101960">
    <property type="entry name" value="Stabilizer of iron transporter SufD"/>
    <property type="match status" value="1"/>
</dbReference>
<comment type="similarity">
    <text evidence="1">Belongs to the iron-sulfur cluster assembly SufBD family.</text>
</comment>
<dbReference type="RefSeq" id="WP_137611558.1">
    <property type="nucleotide sequence ID" value="NZ_BJDF01000011.1"/>
</dbReference>
<dbReference type="InterPro" id="IPR011542">
    <property type="entry name" value="SUF_FeS_clus_asmbl_SufD"/>
</dbReference>
<reference evidence="5" key="1">
    <citation type="journal article" date="2019" name="Int. J. Syst. Evol. Microbiol.">
        <title>The Global Catalogue of Microorganisms (GCM) 10K type strain sequencing project: providing services to taxonomists for standard genome sequencing and annotation.</title>
        <authorList>
            <consortium name="The Broad Institute Genomics Platform"/>
            <consortium name="The Broad Institute Genome Sequencing Center for Infectious Disease"/>
            <person name="Wu L."/>
            <person name="Ma J."/>
        </authorList>
    </citation>
    <scope>NUCLEOTIDE SEQUENCE [LARGE SCALE GENOMIC DNA]</scope>
    <source>
        <strain evidence="5">CCM 8927</strain>
    </source>
</reference>
<dbReference type="NCBIfam" id="TIGR01981">
    <property type="entry name" value="sufD"/>
    <property type="match status" value="1"/>
</dbReference>
<sequence length="396" mass="44704">MTPDKLVQIATENNEPEWFVQKRRMALDVMDELPLPEIQRFDFHNWQMTPDVSQKIRTSLQPNQNFVLTDIFDAINEYPELLQKYYMQKVIKPDENKFTAYHTAFMNQGIFLYVPKNTVIEDPIEINLEQNSQAPFISHILIVAEENTQFSFIQKMTTTGDQSAIANCIVEIVAQANSNIKYAAVDELGENVTSYLSRRAYVGQNAYVDWSIGMMNSGNTIADFDTDLYGEGSHSEIKVVDITSGRQQQGINTRVTNYGKHSIGHINQRGVIMDRSRLIFNGIGHIINGASGSNAEQQNRVLMMSSKAHGDANPILLIDENDVIAGHAASVGQVDQKQLYYLMSRGIDKKTAQRLVIRGFLGDVLVSIPSKQIREQLIQTIERKLENGQQVSENSK</sequence>
<evidence type="ECO:0000313" key="5">
    <source>
        <dbReference type="Proteomes" id="UP001596288"/>
    </source>
</evidence>
<dbReference type="InterPro" id="IPR055346">
    <property type="entry name" value="Fe-S_cluster_assembly_SufBD"/>
</dbReference>
<dbReference type="Pfam" id="PF01458">
    <property type="entry name" value="SUFBD_core"/>
    <property type="match status" value="1"/>
</dbReference>
<name>A0ABW1RMU3_9LACO</name>
<evidence type="ECO:0000259" key="2">
    <source>
        <dbReference type="Pfam" id="PF01458"/>
    </source>
</evidence>
<dbReference type="InterPro" id="IPR000825">
    <property type="entry name" value="SUF_FeS_clus_asmbl_SufBD_core"/>
</dbReference>
<evidence type="ECO:0000259" key="3">
    <source>
        <dbReference type="Pfam" id="PF19295"/>
    </source>
</evidence>
<feature type="domain" description="SUF system FeS cluster assembly SufBD N-terminal" evidence="3">
    <location>
        <begin position="61"/>
        <end position="126"/>
    </location>
</feature>
<evidence type="ECO:0000313" key="4">
    <source>
        <dbReference type="EMBL" id="MFC6177330.1"/>
    </source>
</evidence>
<accession>A0ABW1RMU3</accession>
<gene>
    <name evidence="4" type="primary">sufD</name>
    <name evidence="4" type="ORF">ACFQAV_10795</name>
</gene>
<keyword evidence="5" id="KW-1185">Reference proteome</keyword>
<dbReference type="PANTHER" id="PTHR30508">
    <property type="entry name" value="FES CLUSTER ASSEMBLY PROTEIN SUF"/>
    <property type="match status" value="1"/>
</dbReference>
<dbReference type="PANTHER" id="PTHR30508:SF1">
    <property type="entry name" value="UPF0051 PROTEIN ABCI8, CHLOROPLASTIC-RELATED"/>
    <property type="match status" value="1"/>
</dbReference>
<dbReference type="InterPro" id="IPR037284">
    <property type="entry name" value="SUF_FeS_clus_asmbl_SufBD_sf"/>
</dbReference>